<organism evidence="3 4">
    <name type="scientific">Mycena maculata</name>
    <dbReference type="NCBI Taxonomy" id="230809"/>
    <lineage>
        <taxon>Eukaryota</taxon>
        <taxon>Fungi</taxon>
        <taxon>Dikarya</taxon>
        <taxon>Basidiomycota</taxon>
        <taxon>Agaricomycotina</taxon>
        <taxon>Agaricomycetes</taxon>
        <taxon>Agaricomycetidae</taxon>
        <taxon>Agaricales</taxon>
        <taxon>Marasmiineae</taxon>
        <taxon>Mycenaceae</taxon>
        <taxon>Mycena</taxon>
    </lineage>
</organism>
<reference evidence="3" key="1">
    <citation type="submission" date="2023-03" db="EMBL/GenBank/DDBJ databases">
        <title>Massive genome expansion in bonnet fungi (Mycena s.s.) driven by repeated elements and novel gene families across ecological guilds.</title>
        <authorList>
            <consortium name="Lawrence Berkeley National Laboratory"/>
            <person name="Harder C.B."/>
            <person name="Miyauchi S."/>
            <person name="Viragh M."/>
            <person name="Kuo A."/>
            <person name="Thoen E."/>
            <person name="Andreopoulos B."/>
            <person name="Lu D."/>
            <person name="Skrede I."/>
            <person name="Drula E."/>
            <person name="Henrissat B."/>
            <person name="Morin E."/>
            <person name="Kohler A."/>
            <person name="Barry K."/>
            <person name="LaButti K."/>
            <person name="Morin E."/>
            <person name="Salamov A."/>
            <person name="Lipzen A."/>
            <person name="Mereny Z."/>
            <person name="Hegedus B."/>
            <person name="Baldrian P."/>
            <person name="Stursova M."/>
            <person name="Weitz H."/>
            <person name="Taylor A."/>
            <person name="Grigoriev I.V."/>
            <person name="Nagy L.G."/>
            <person name="Martin F."/>
            <person name="Kauserud H."/>
        </authorList>
    </citation>
    <scope>NUCLEOTIDE SEQUENCE</scope>
    <source>
        <strain evidence="3">CBHHK188m</strain>
    </source>
</reference>
<dbReference type="EMBL" id="JARJLG010000207">
    <property type="protein sequence ID" value="KAJ7728133.1"/>
    <property type="molecule type" value="Genomic_DNA"/>
</dbReference>
<evidence type="ECO:0000313" key="4">
    <source>
        <dbReference type="Proteomes" id="UP001215280"/>
    </source>
</evidence>
<keyword evidence="4" id="KW-1185">Reference proteome</keyword>
<feature type="signal peptide" evidence="2">
    <location>
        <begin position="1"/>
        <end position="19"/>
    </location>
</feature>
<sequence length="286" mass="29430">MSPIASSLLPLLVPLLVSAAPSFTYPSHIVGLSRDATHLALDEQTRELIAFSGNGTNLGRFALGSDLPRRQTKGSCATLSASDVQTLPGWATLKSTAQTNWGSGSYNVVTNDPDSTCAELSGHSHRSDYTECCVSMALQPGQSLQFFAGSPSAAQSCTSQTSTSSGQEVGTSGTISIAHNSGTSSSTTSTVTQESSIAVGTSLEVKVGFPDIVDITSAFTYTATFTNSLSTATTGTSSETSTDTLTQTNVAGKTCHLQFTTQTCTITGSGQIPMVATGSVPTLRSI</sequence>
<accession>A0AAD7HTS3</accession>
<protein>
    <submittedName>
        <fullName evidence="3">Uncharacterized protein</fullName>
    </submittedName>
</protein>
<evidence type="ECO:0000256" key="2">
    <source>
        <dbReference type="SAM" id="SignalP"/>
    </source>
</evidence>
<feature type="compositionally biased region" description="Low complexity" evidence="1">
    <location>
        <begin position="158"/>
        <end position="174"/>
    </location>
</feature>
<feature type="region of interest" description="Disordered" evidence="1">
    <location>
        <begin position="158"/>
        <end position="191"/>
    </location>
</feature>
<evidence type="ECO:0000256" key="1">
    <source>
        <dbReference type="SAM" id="MobiDB-lite"/>
    </source>
</evidence>
<dbReference type="AlphaFoldDB" id="A0AAD7HTS3"/>
<dbReference type="Proteomes" id="UP001215280">
    <property type="component" value="Unassembled WGS sequence"/>
</dbReference>
<comment type="caution">
    <text evidence="3">The sequence shown here is derived from an EMBL/GenBank/DDBJ whole genome shotgun (WGS) entry which is preliminary data.</text>
</comment>
<feature type="compositionally biased region" description="Low complexity" evidence="1">
    <location>
        <begin position="181"/>
        <end position="191"/>
    </location>
</feature>
<evidence type="ECO:0000313" key="3">
    <source>
        <dbReference type="EMBL" id="KAJ7728133.1"/>
    </source>
</evidence>
<name>A0AAD7HTS3_9AGAR</name>
<proteinExistence type="predicted"/>
<keyword evidence="2" id="KW-0732">Signal</keyword>
<feature type="chain" id="PRO_5042202299" evidence="2">
    <location>
        <begin position="20"/>
        <end position="286"/>
    </location>
</feature>
<gene>
    <name evidence="3" type="ORF">DFH07DRAFT_1066426</name>
</gene>